<dbReference type="Pfam" id="PF01515">
    <property type="entry name" value="PTA_PTB"/>
    <property type="match status" value="1"/>
</dbReference>
<keyword evidence="3" id="KW-0012">Acyltransferase</keyword>
<keyword evidence="1 6" id="KW-0808">Transferase</keyword>
<dbReference type="Gene3D" id="3.10.129.10">
    <property type="entry name" value="Hotdog Thioesterase"/>
    <property type="match status" value="1"/>
</dbReference>
<reference evidence="6 7" key="1">
    <citation type="submission" date="2016-10" db="EMBL/GenBank/DDBJ databases">
        <authorList>
            <person name="de Groot N.N."/>
        </authorList>
    </citation>
    <scope>NUCLEOTIDE SEQUENCE [LARGE SCALE GENOMIC DNA]</scope>
    <source>
        <strain evidence="6 7">DSM 15123</strain>
    </source>
</reference>
<proteinExistence type="predicted"/>
<dbReference type="STRING" id="1121117.SAMN02745977_01313"/>
<dbReference type="Gene3D" id="3.40.718.10">
    <property type="entry name" value="Isopropylmalate Dehydrogenase"/>
    <property type="match status" value="1"/>
</dbReference>
<organism evidence="6 7">
    <name type="scientific">Brachymonas denitrificans DSM 15123</name>
    <dbReference type="NCBI Taxonomy" id="1121117"/>
    <lineage>
        <taxon>Bacteria</taxon>
        <taxon>Pseudomonadati</taxon>
        <taxon>Pseudomonadota</taxon>
        <taxon>Betaproteobacteria</taxon>
        <taxon>Burkholderiales</taxon>
        <taxon>Comamonadaceae</taxon>
        <taxon>Brachymonas</taxon>
    </lineage>
</organism>
<dbReference type="Pfam" id="PF01575">
    <property type="entry name" value="MaoC_dehydratas"/>
    <property type="match status" value="1"/>
</dbReference>
<accession>A0A1H8GTV2</accession>
<dbReference type="PANTHER" id="PTHR43356">
    <property type="entry name" value="PHOSPHATE ACETYLTRANSFERASE"/>
    <property type="match status" value="1"/>
</dbReference>
<dbReference type="GO" id="GO:0016746">
    <property type="term" value="F:acyltransferase activity"/>
    <property type="evidence" value="ECO:0007669"/>
    <property type="project" value="UniProtKB-KW"/>
</dbReference>
<evidence type="ECO:0000313" key="6">
    <source>
        <dbReference type="EMBL" id="SEN46907.1"/>
    </source>
</evidence>
<dbReference type="InterPro" id="IPR002505">
    <property type="entry name" value="PTA_PTB"/>
</dbReference>
<dbReference type="PANTHER" id="PTHR43356:SF2">
    <property type="entry name" value="PHOSPHATE ACETYLTRANSFERASE"/>
    <property type="match status" value="1"/>
</dbReference>
<evidence type="ECO:0000256" key="1">
    <source>
        <dbReference type="ARBA" id="ARBA00022679"/>
    </source>
</evidence>
<keyword evidence="2" id="KW-0456">Lyase</keyword>
<evidence type="ECO:0000313" key="7">
    <source>
        <dbReference type="Proteomes" id="UP000199531"/>
    </source>
</evidence>
<dbReference type="AlphaFoldDB" id="A0A1H8GTV2"/>
<dbReference type="CDD" id="cd03449">
    <property type="entry name" value="R_hydratase"/>
    <property type="match status" value="1"/>
</dbReference>
<dbReference type="GO" id="GO:0016836">
    <property type="term" value="F:hydro-lyase activity"/>
    <property type="evidence" value="ECO:0007669"/>
    <property type="project" value="UniProtKB-ARBA"/>
</dbReference>
<gene>
    <name evidence="6" type="ORF">SAMN02745977_01313</name>
</gene>
<dbReference type="EMBL" id="FOCW01000002">
    <property type="protein sequence ID" value="SEN46907.1"/>
    <property type="molecule type" value="Genomic_DNA"/>
</dbReference>
<evidence type="ECO:0000256" key="3">
    <source>
        <dbReference type="ARBA" id="ARBA00023315"/>
    </source>
</evidence>
<dbReference type="InterPro" id="IPR050500">
    <property type="entry name" value="Phos_Acetyltrans/Butyryltrans"/>
</dbReference>
<dbReference type="NCBIfam" id="NF008852">
    <property type="entry name" value="PRK11890.1"/>
    <property type="match status" value="1"/>
</dbReference>
<dbReference type="NCBIfam" id="NF006045">
    <property type="entry name" value="PRK08190.1"/>
    <property type="match status" value="1"/>
</dbReference>
<dbReference type="FunFam" id="3.10.129.10:FF:000042">
    <property type="entry name" value="MaoC domain protein dehydratase"/>
    <property type="match status" value="1"/>
</dbReference>
<keyword evidence="7" id="KW-1185">Reference proteome</keyword>
<evidence type="ECO:0000259" key="5">
    <source>
        <dbReference type="Pfam" id="PF01575"/>
    </source>
</evidence>
<dbReference type="SUPFAM" id="SSF53659">
    <property type="entry name" value="Isocitrate/Isopropylmalate dehydrogenase-like"/>
    <property type="match status" value="1"/>
</dbReference>
<sequence length="511" mass="54218">MASRPDSPAAGNAGSLPHSFIHGSIMDIASKEFTSMQPQATAVKPSTDGTMRNHIFSELKVGDYAIMERTLTNEDIQLFALASGDLNPAHLDAEYAAKTPFKTVIAHGMWGASMISALLGTQFPGPGTIYLSQTLRFTAPVRVGDTLTVKLSVKSLDMEKKWATLECVCTNQKGKVVIAGDAEVIPPAEHIEWTPHDIPEVRLIPRQDGPRRLIEHARSLGSIKVAVVHPCDAVSLESTLEARKLGLIDPILVAPRSKLESVAAENNLQLDGVEIEDVPHSHAAAETAVQLVKSGKVEAVMKGSLHTDELMSAIVAKDAGLRTKRRISHCFLMETAAYPRPFIITDAAINIAPDLGAKADIIQNAIDLAHVIGVDQPKVAILAAVETINAGMQATLDAAALCKMSDRGQITGAVLDGPLAFDNAVSPEAARIKGIDSPVAGQADILMVPDLESGNMLFKALDHLAGAHSAGVVLGAKMPIILTSRADSEESRIASCALAVLLAHHYRVSPP</sequence>
<dbReference type="SUPFAM" id="SSF54637">
    <property type="entry name" value="Thioesterase/thiol ester dehydrase-isomerase"/>
    <property type="match status" value="1"/>
</dbReference>
<evidence type="ECO:0000259" key="4">
    <source>
        <dbReference type="Pfam" id="PF01515"/>
    </source>
</evidence>
<dbReference type="Proteomes" id="UP000199531">
    <property type="component" value="Unassembled WGS sequence"/>
</dbReference>
<feature type="domain" description="MaoC-like" evidence="5">
    <location>
        <begin position="68"/>
        <end position="155"/>
    </location>
</feature>
<protein>
    <submittedName>
        <fullName evidence="6">Phosphate acetyltransferase</fullName>
    </submittedName>
</protein>
<evidence type="ECO:0000256" key="2">
    <source>
        <dbReference type="ARBA" id="ARBA00023239"/>
    </source>
</evidence>
<dbReference type="InterPro" id="IPR002539">
    <property type="entry name" value="MaoC-like_dom"/>
</dbReference>
<dbReference type="InterPro" id="IPR029069">
    <property type="entry name" value="HotDog_dom_sf"/>
</dbReference>
<name>A0A1H8GTV2_9BURK</name>
<feature type="domain" description="Phosphate acetyl/butaryl transferase" evidence="4">
    <location>
        <begin position="286"/>
        <end position="499"/>
    </location>
</feature>